<sequence>MSTEFALSRLHQSKPIAMALHLRVVPGCFASVDDAAMAVGLKPIGTSWEEVDRSNAEIVLATILGEYMSFNLPRLDASMVALSIREFLDACPADGRFFTNGDWGRGTNRGWMPATEATFDGGILALGATAAGVFWLEDED</sequence>
<comment type="caution">
    <text evidence="1">The sequence shown here is derived from an EMBL/GenBank/DDBJ whole genome shotgun (WGS) entry which is preliminary data.</text>
</comment>
<protein>
    <submittedName>
        <fullName evidence="1">Uncharacterized protein</fullName>
    </submittedName>
</protein>
<gene>
    <name evidence="1" type="ORF">DES53_108153</name>
</gene>
<reference evidence="1 2" key="1">
    <citation type="submission" date="2018-06" db="EMBL/GenBank/DDBJ databases">
        <title>Genomic Encyclopedia of Type Strains, Phase IV (KMG-IV): sequencing the most valuable type-strain genomes for metagenomic binning, comparative biology and taxonomic classification.</title>
        <authorList>
            <person name="Goeker M."/>
        </authorList>
    </citation>
    <scope>NUCLEOTIDE SEQUENCE [LARGE SCALE GENOMIC DNA]</scope>
    <source>
        <strain evidence="1 2">DSM 25532</strain>
    </source>
</reference>
<dbReference type="EMBL" id="QNRR01000008">
    <property type="protein sequence ID" value="RBP40446.1"/>
    <property type="molecule type" value="Genomic_DNA"/>
</dbReference>
<dbReference type="RefSeq" id="WP_113960316.1">
    <property type="nucleotide sequence ID" value="NZ_QNRR01000008.1"/>
</dbReference>
<evidence type="ECO:0000313" key="2">
    <source>
        <dbReference type="Proteomes" id="UP000253426"/>
    </source>
</evidence>
<organism evidence="1 2">
    <name type="scientific">Roseimicrobium gellanilyticum</name>
    <dbReference type="NCBI Taxonomy" id="748857"/>
    <lineage>
        <taxon>Bacteria</taxon>
        <taxon>Pseudomonadati</taxon>
        <taxon>Verrucomicrobiota</taxon>
        <taxon>Verrucomicrobiia</taxon>
        <taxon>Verrucomicrobiales</taxon>
        <taxon>Verrucomicrobiaceae</taxon>
        <taxon>Roseimicrobium</taxon>
    </lineage>
</organism>
<keyword evidence="2" id="KW-1185">Reference proteome</keyword>
<evidence type="ECO:0000313" key="1">
    <source>
        <dbReference type="EMBL" id="RBP40446.1"/>
    </source>
</evidence>
<dbReference type="AlphaFoldDB" id="A0A366HDF7"/>
<dbReference type="OrthoDB" id="513981at2"/>
<name>A0A366HDF7_9BACT</name>
<accession>A0A366HDF7</accession>
<dbReference type="Proteomes" id="UP000253426">
    <property type="component" value="Unassembled WGS sequence"/>
</dbReference>
<proteinExistence type="predicted"/>